<organism evidence="17 18">
    <name type="scientific">Micromonospora lupini str. Lupac 08</name>
    <dbReference type="NCBI Taxonomy" id="1150864"/>
    <lineage>
        <taxon>Bacteria</taxon>
        <taxon>Bacillati</taxon>
        <taxon>Actinomycetota</taxon>
        <taxon>Actinomycetes</taxon>
        <taxon>Micromonosporales</taxon>
        <taxon>Micromonosporaceae</taxon>
        <taxon>Micromonospora</taxon>
    </lineage>
</organism>
<dbReference type="InterPro" id="IPR001709">
    <property type="entry name" value="Flavoprot_Pyr_Nucl_cyt_Rdtase"/>
</dbReference>
<dbReference type="GO" id="GO:0051537">
    <property type="term" value="F:2 iron, 2 sulfur cluster binding"/>
    <property type="evidence" value="ECO:0007669"/>
    <property type="project" value="UniProtKB-KW"/>
</dbReference>
<evidence type="ECO:0000256" key="13">
    <source>
        <dbReference type="ARBA" id="ARBA00049433"/>
    </source>
</evidence>
<evidence type="ECO:0000256" key="4">
    <source>
        <dbReference type="ARBA" id="ARBA00022617"/>
    </source>
</evidence>
<evidence type="ECO:0000313" key="18">
    <source>
        <dbReference type="Proteomes" id="UP000003448"/>
    </source>
</evidence>
<dbReference type="PRINTS" id="PR00410">
    <property type="entry name" value="PHEHYDRXLASE"/>
</dbReference>
<dbReference type="EMBL" id="CAIE01000027">
    <property type="protein sequence ID" value="CCH18746.1"/>
    <property type="molecule type" value="Genomic_DNA"/>
</dbReference>
<protein>
    <recommendedName>
        <fullName evidence="3">nitric oxide dioxygenase</fullName>
        <ecNumber evidence="3">1.14.12.17</ecNumber>
    </recommendedName>
</protein>
<dbReference type="Gene3D" id="2.40.30.10">
    <property type="entry name" value="Translation factors"/>
    <property type="match status" value="1"/>
</dbReference>
<dbReference type="GO" id="GO:0020037">
    <property type="term" value="F:heme binding"/>
    <property type="evidence" value="ECO:0007669"/>
    <property type="project" value="InterPro"/>
</dbReference>
<keyword evidence="11" id="KW-0520">NAD</keyword>
<reference evidence="18" key="1">
    <citation type="journal article" date="2012" name="J. Bacteriol.">
        <title>Genome Sequence of Micromonospora lupini Lupac 08, Isolated from Root Nodules of Lupinus angustifolius.</title>
        <authorList>
            <person name="Alonso-Vega P."/>
            <person name="Normand P."/>
            <person name="Bacigalupe R."/>
            <person name="Pujic P."/>
            <person name="Lajus A."/>
            <person name="Vallenet D."/>
            <person name="Carro L."/>
            <person name="Coll P."/>
            <person name="Trujillo M.E."/>
        </authorList>
    </citation>
    <scope>NUCLEOTIDE SEQUENCE [LARGE SCALE GENOMIC DNA]</scope>
    <source>
        <strain evidence="18">Lupac 08</strain>
    </source>
</reference>
<keyword evidence="10" id="KW-0411">Iron-sulfur</keyword>
<dbReference type="InterPro" id="IPR017938">
    <property type="entry name" value="Riboflavin_synthase-like_b-brl"/>
</dbReference>
<dbReference type="GO" id="GO:0046872">
    <property type="term" value="F:metal ion binding"/>
    <property type="evidence" value="ECO:0007669"/>
    <property type="project" value="UniProtKB-KW"/>
</dbReference>
<comment type="similarity">
    <text evidence="14">Belongs to the globin family.</text>
</comment>
<dbReference type="InterPro" id="IPR008333">
    <property type="entry name" value="Cbr1-like_FAD-bd_dom"/>
</dbReference>
<evidence type="ECO:0000256" key="10">
    <source>
        <dbReference type="ARBA" id="ARBA00023014"/>
    </source>
</evidence>
<evidence type="ECO:0000256" key="14">
    <source>
        <dbReference type="RuleBase" id="RU000356"/>
    </source>
</evidence>
<dbReference type="PROSITE" id="PS01033">
    <property type="entry name" value="GLOBIN"/>
    <property type="match status" value="1"/>
</dbReference>
<keyword evidence="18" id="KW-1185">Reference proteome</keyword>
<dbReference type="InterPro" id="IPR012292">
    <property type="entry name" value="Globin/Proto"/>
</dbReference>
<dbReference type="eggNOG" id="COG1017">
    <property type="taxonomic scope" value="Bacteria"/>
</dbReference>
<evidence type="ECO:0000259" key="16">
    <source>
        <dbReference type="PROSITE" id="PS51384"/>
    </source>
</evidence>
<evidence type="ECO:0000256" key="8">
    <source>
        <dbReference type="ARBA" id="ARBA00022857"/>
    </source>
</evidence>
<dbReference type="SUPFAM" id="SSF52343">
    <property type="entry name" value="Ferredoxin reductase-like, C-terminal NADP-linked domain"/>
    <property type="match status" value="1"/>
</dbReference>
<dbReference type="Proteomes" id="UP000003448">
    <property type="component" value="Unassembled WGS sequence"/>
</dbReference>
<evidence type="ECO:0000256" key="1">
    <source>
        <dbReference type="ARBA" id="ARBA00001970"/>
    </source>
</evidence>
<dbReference type="Pfam" id="PF00970">
    <property type="entry name" value="FAD_binding_6"/>
    <property type="match status" value="1"/>
</dbReference>
<dbReference type="Gene3D" id="1.10.490.10">
    <property type="entry name" value="Globins"/>
    <property type="match status" value="1"/>
</dbReference>
<dbReference type="Pfam" id="PF00175">
    <property type="entry name" value="NAD_binding_1"/>
    <property type="match status" value="1"/>
</dbReference>
<evidence type="ECO:0000256" key="9">
    <source>
        <dbReference type="ARBA" id="ARBA00023004"/>
    </source>
</evidence>
<dbReference type="RefSeq" id="WP_007460341.1">
    <property type="nucleotide sequence ID" value="NZ_HF570108.1"/>
</dbReference>
<dbReference type="GO" id="GO:0046210">
    <property type="term" value="P:nitric oxide catabolic process"/>
    <property type="evidence" value="ECO:0007669"/>
    <property type="project" value="TreeGrafter"/>
</dbReference>
<comment type="catalytic activity">
    <reaction evidence="13">
        <text>2 nitric oxide + NADPH + 2 O2 = 2 nitrate + NADP(+) + H(+)</text>
        <dbReference type="Rhea" id="RHEA:19465"/>
        <dbReference type="ChEBI" id="CHEBI:15378"/>
        <dbReference type="ChEBI" id="CHEBI:15379"/>
        <dbReference type="ChEBI" id="CHEBI:16480"/>
        <dbReference type="ChEBI" id="CHEBI:17632"/>
        <dbReference type="ChEBI" id="CHEBI:57783"/>
        <dbReference type="ChEBI" id="CHEBI:58349"/>
        <dbReference type="EC" id="1.14.12.17"/>
    </reaction>
</comment>
<dbReference type="STRING" id="1150864.MILUP08_43657"/>
<dbReference type="OrthoDB" id="3213438at2"/>
<dbReference type="InterPro" id="IPR001433">
    <property type="entry name" value="OxRdtase_FAD/NAD-bd"/>
</dbReference>
<dbReference type="SUPFAM" id="SSF63380">
    <property type="entry name" value="Riboflavin synthase domain-like"/>
    <property type="match status" value="1"/>
</dbReference>
<comment type="similarity">
    <text evidence="2">In the C-terminal section; belongs to the flavoprotein pyridine nucleotide cytochrome reductase family.</text>
</comment>
<dbReference type="GO" id="GO:0019825">
    <property type="term" value="F:oxygen binding"/>
    <property type="evidence" value="ECO:0007669"/>
    <property type="project" value="InterPro"/>
</dbReference>
<dbReference type="InterPro" id="IPR000971">
    <property type="entry name" value="Globin"/>
</dbReference>
<keyword evidence="9" id="KW-0408">Iron</keyword>
<dbReference type="SUPFAM" id="SSF46458">
    <property type="entry name" value="Globin-like"/>
    <property type="match status" value="1"/>
</dbReference>
<proteinExistence type="inferred from homology"/>
<keyword evidence="4 14" id="KW-0349">Heme</keyword>
<feature type="domain" description="Globin" evidence="15">
    <location>
        <begin position="1"/>
        <end position="131"/>
    </location>
</feature>
<evidence type="ECO:0000256" key="11">
    <source>
        <dbReference type="ARBA" id="ARBA00023027"/>
    </source>
</evidence>
<evidence type="ECO:0000256" key="6">
    <source>
        <dbReference type="ARBA" id="ARBA00022714"/>
    </source>
</evidence>
<comment type="cofactor">
    <cofactor evidence="1">
        <name>heme b</name>
        <dbReference type="ChEBI" id="CHEBI:60344"/>
    </cofactor>
</comment>
<accession>I0L4J9</accession>
<gene>
    <name evidence="17" type="ORF">MILUP08_43657</name>
</gene>
<dbReference type="PROSITE" id="PS51384">
    <property type="entry name" value="FAD_FR"/>
    <property type="match status" value="1"/>
</dbReference>
<evidence type="ECO:0000256" key="7">
    <source>
        <dbReference type="ARBA" id="ARBA00022723"/>
    </source>
</evidence>
<keyword evidence="5 14" id="KW-0561">Oxygen transport</keyword>
<sequence length="398" mass="43464">MDAARLKQSWSLVAGHGDEVPLYFYSTLFLAHPETRQMFPTNMAGQRDRLVTALGHIVSHVDQVDRLVGFLQDLGADHRKFAVRAEHYPAVGEALLATLQHFLADQWTDELAQDWAAAYGLIAQVMMEAAQAAEAVNPPWWVAEIVAHERRAFDVAVLTVRPQYLLPFTPGQSIGVSHPSVRSWRYYSPANAPRADGTLELHVRAAPGGAVSSRLVYGSAVGDRVHLAAPVGERLALWSAGSSDLLLLASGTGWAPVKALVEQVAAEGSRRRVDLYVGARSRSEFYDSDAIDKLASSCPWLTVTYVVGADVNRPGEFVSAVDRALADGDWRSRHVYVCGSDEMVSHAVQSLARAGYHEGQVHHEGLGKQWYGPAWRTAAQQSSEGLAGPVVANERRER</sequence>
<dbReference type="AlphaFoldDB" id="I0L4J9"/>
<evidence type="ECO:0000256" key="5">
    <source>
        <dbReference type="ARBA" id="ARBA00022621"/>
    </source>
</evidence>
<dbReference type="EC" id="1.14.12.17" evidence="3"/>
<evidence type="ECO:0000256" key="12">
    <source>
        <dbReference type="ARBA" id="ARBA00048649"/>
    </source>
</evidence>
<evidence type="ECO:0000259" key="15">
    <source>
        <dbReference type="PROSITE" id="PS01033"/>
    </source>
</evidence>
<keyword evidence="7" id="KW-0479">Metal-binding</keyword>
<evidence type="ECO:0000256" key="3">
    <source>
        <dbReference type="ARBA" id="ARBA00012229"/>
    </source>
</evidence>
<dbReference type="PANTHER" id="PTHR43396">
    <property type="entry name" value="FLAVOHEMOPROTEIN"/>
    <property type="match status" value="1"/>
</dbReference>
<keyword evidence="6" id="KW-0001">2Fe-2S</keyword>
<keyword evidence="8" id="KW-0521">NADP</keyword>
<comment type="catalytic activity">
    <reaction evidence="12">
        <text>2 nitric oxide + NADH + 2 O2 = 2 nitrate + NAD(+) + H(+)</text>
        <dbReference type="Rhea" id="RHEA:19469"/>
        <dbReference type="ChEBI" id="CHEBI:15378"/>
        <dbReference type="ChEBI" id="CHEBI:15379"/>
        <dbReference type="ChEBI" id="CHEBI:16480"/>
        <dbReference type="ChEBI" id="CHEBI:17632"/>
        <dbReference type="ChEBI" id="CHEBI:57540"/>
        <dbReference type="ChEBI" id="CHEBI:57945"/>
        <dbReference type="EC" id="1.14.12.17"/>
    </reaction>
</comment>
<comment type="caution">
    <text evidence="17">The sequence shown here is derived from an EMBL/GenBank/DDBJ whole genome shotgun (WGS) entry which is preliminary data.</text>
</comment>
<dbReference type="Gene3D" id="3.40.50.80">
    <property type="entry name" value="Nucleotide-binding domain of ferredoxin-NADP reductase (FNR) module"/>
    <property type="match status" value="1"/>
</dbReference>
<dbReference type="InterPro" id="IPR039261">
    <property type="entry name" value="FNR_nucleotide-bd"/>
</dbReference>
<dbReference type="eggNOG" id="COG0543">
    <property type="taxonomic scope" value="Bacteria"/>
</dbReference>
<name>I0L4J9_9ACTN</name>
<dbReference type="GO" id="GO:0008941">
    <property type="term" value="F:nitric oxide dioxygenase NAD(P)H activity"/>
    <property type="evidence" value="ECO:0007669"/>
    <property type="project" value="UniProtKB-EC"/>
</dbReference>
<evidence type="ECO:0000256" key="2">
    <source>
        <dbReference type="ARBA" id="ARBA00006401"/>
    </source>
</evidence>
<dbReference type="PANTHER" id="PTHR43396:SF3">
    <property type="entry name" value="FLAVOHEMOPROTEIN"/>
    <property type="match status" value="1"/>
</dbReference>
<dbReference type="GO" id="GO:0005344">
    <property type="term" value="F:oxygen carrier activity"/>
    <property type="evidence" value="ECO:0007669"/>
    <property type="project" value="UniProtKB-KW"/>
</dbReference>
<dbReference type="GO" id="GO:0071500">
    <property type="term" value="P:cellular response to nitrosative stress"/>
    <property type="evidence" value="ECO:0007669"/>
    <property type="project" value="TreeGrafter"/>
</dbReference>
<dbReference type="InterPro" id="IPR017927">
    <property type="entry name" value="FAD-bd_FR_type"/>
</dbReference>
<dbReference type="CDD" id="cd19753">
    <property type="entry name" value="Mb-like_oxidoreductase"/>
    <property type="match status" value="1"/>
</dbReference>
<feature type="domain" description="FAD-binding FR-type" evidence="16">
    <location>
        <begin position="138"/>
        <end position="237"/>
    </location>
</feature>
<dbReference type="GO" id="GO:0071949">
    <property type="term" value="F:FAD binding"/>
    <property type="evidence" value="ECO:0007669"/>
    <property type="project" value="TreeGrafter"/>
</dbReference>
<dbReference type="PRINTS" id="PR00371">
    <property type="entry name" value="FPNCR"/>
</dbReference>
<evidence type="ECO:0000313" key="17">
    <source>
        <dbReference type="EMBL" id="CCH18746.1"/>
    </source>
</evidence>
<dbReference type="Pfam" id="PF00042">
    <property type="entry name" value="Globin"/>
    <property type="match status" value="1"/>
</dbReference>
<keyword evidence="14" id="KW-0813">Transport</keyword>
<dbReference type="InterPro" id="IPR009050">
    <property type="entry name" value="Globin-like_sf"/>
</dbReference>